<feature type="domain" description="3-hydroxyacyl-CoA dehydrogenase NAD binding" evidence="8">
    <location>
        <begin position="31"/>
        <end position="209"/>
    </location>
</feature>
<dbReference type="PANTHER" id="PTHR48075:SF5">
    <property type="entry name" value="3-HYDROXYBUTYRYL-COA DEHYDROGENASE"/>
    <property type="match status" value="1"/>
</dbReference>
<evidence type="ECO:0000313" key="9">
    <source>
        <dbReference type="EMBL" id="EPH41855.1"/>
    </source>
</evidence>
<dbReference type="EMBL" id="AOPZ01000278">
    <property type="protein sequence ID" value="EPH41855.1"/>
    <property type="molecule type" value="Genomic_DNA"/>
</dbReference>
<comment type="caution">
    <text evidence="9">The sequence shown here is derived from an EMBL/GenBank/DDBJ whole genome shotgun (WGS) entry which is preliminary data.</text>
</comment>
<comment type="similarity">
    <text evidence="2">Belongs to the 3-hydroxyacyl-CoA dehydrogenase family.</text>
</comment>
<feature type="binding site" evidence="5">
    <location>
        <position position="145"/>
    </location>
    <ligand>
        <name>NAD(+)</name>
        <dbReference type="ChEBI" id="CHEBI:57540"/>
    </ligand>
</feature>
<keyword evidence="10" id="KW-1185">Reference proteome</keyword>
<dbReference type="InterPro" id="IPR022694">
    <property type="entry name" value="3-OHacyl-CoA_DH"/>
</dbReference>
<feature type="binding site" evidence="5">
    <location>
        <position position="169"/>
    </location>
    <ligand>
        <name>NAD(+)</name>
        <dbReference type="ChEBI" id="CHEBI:57540"/>
    </ligand>
</feature>
<feature type="compositionally biased region" description="Basic and acidic residues" evidence="6">
    <location>
        <begin position="1"/>
        <end position="21"/>
    </location>
</feature>
<evidence type="ECO:0000256" key="5">
    <source>
        <dbReference type="PIRSR" id="PIRSR000105-2"/>
    </source>
</evidence>
<feature type="binding site" evidence="5">
    <location>
        <begin position="35"/>
        <end position="40"/>
    </location>
    <ligand>
        <name>NAD(+)</name>
        <dbReference type="ChEBI" id="CHEBI:57540"/>
    </ligand>
</feature>
<comment type="pathway">
    <text evidence="1">Lipid metabolism; butanoate metabolism.</text>
</comment>
<dbReference type="InterPro" id="IPR013328">
    <property type="entry name" value="6PGD_dom2"/>
</dbReference>
<dbReference type="InterPro" id="IPR006108">
    <property type="entry name" value="3HC_DH_C"/>
</dbReference>
<evidence type="ECO:0000256" key="6">
    <source>
        <dbReference type="SAM" id="MobiDB-lite"/>
    </source>
</evidence>
<sequence length="349" mass="37176">MTGPHRDPSDRNDHVKTETPMHQDSAGTGVIGVVGAGTMGIGIAQCLAEAGHRVVAVDPEETALAGAPARLRAGIRLATMFRKAPGTVAMDQALEAVTWTTRLDDLASAWFVLDCAPERIPLKEKLFRELDDACPPRAVFATVTSAIPVNRLAAQTRRPGQVIGTHFMNPAPLKDTVEVIRGPQTTDATLDTTLGLLADLGKKGIVVADAPGFVSNRVLMLTVNEAATVVQQGTADPVAVDRIFQECFGHTMGPLATGDLIGLDTIVDTLYVLLECTGDQRFQPCEKLRQLVADGHLGRKSGQGFHRYPAPVNTVEAKAPPLDERRPSAQPEKATEKATENGGTSRDTV</sequence>
<feature type="region of interest" description="Disordered" evidence="6">
    <location>
        <begin position="302"/>
        <end position="349"/>
    </location>
</feature>
<feature type="binding site" evidence="5">
    <location>
        <position position="123"/>
    </location>
    <ligand>
        <name>NAD(+)</name>
        <dbReference type="ChEBI" id="CHEBI:57540"/>
    </ligand>
</feature>
<evidence type="ECO:0000256" key="3">
    <source>
        <dbReference type="ARBA" id="ARBA00023002"/>
    </source>
</evidence>
<dbReference type="InterPro" id="IPR006176">
    <property type="entry name" value="3-OHacyl-CoA_DH_NAD-bd"/>
</dbReference>
<evidence type="ECO:0000256" key="2">
    <source>
        <dbReference type="ARBA" id="ARBA00009463"/>
    </source>
</evidence>
<dbReference type="GO" id="GO:0006631">
    <property type="term" value="P:fatty acid metabolic process"/>
    <property type="evidence" value="ECO:0007669"/>
    <property type="project" value="InterPro"/>
</dbReference>
<feature type="region of interest" description="Disordered" evidence="6">
    <location>
        <begin position="1"/>
        <end position="27"/>
    </location>
</feature>
<dbReference type="SUPFAM" id="SSF51735">
    <property type="entry name" value="NAD(P)-binding Rossmann-fold domains"/>
    <property type="match status" value="1"/>
</dbReference>
<keyword evidence="5" id="KW-0520">NAD</keyword>
<feature type="domain" description="3-hydroxyacyl-CoA dehydrogenase C-terminal" evidence="7">
    <location>
        <begin position="212"/>
        <end position="308"/>
    </location>
</feature>
<evidence type="ECO:0000259" key="8">
    <source>
        <dbReference type="Pfam" id="PF02737"/>
    </source>
</evidence>
<keyword evidence="3" id="KW-0560">Oxidoreductase</keyword>
<dbReference type="SUPFAM" id="SSF48179">
    <property type="entry name" value="6-phosphogluconate dehydrogenase C-terminal domain-like"/>
    <property type="match status" value="1"/>
</dbReference>
<proteinExistence type="inferred from homology"/>
<dbReference type="Pfam" id="PF00725">
    <property type="entry name" value="3HCDH"/>
    <property type="match status" value="1"/>
</dbReference>
<dbReference type="Gene3D" id="1.10.1040.10">
    <property type="entry name" value="N-(1-d-carboxylethyl)-l-norvaline Dehydrogenase, domain 2"/>
    <property type="match status" value="1"/>
</dbReference>
<feature type="binding site" evidence="5">
    <location>
        <position position="58"/>
    </location>
    <ligand>
        <name>NAD(+)</name>
        <dbReference type="ChEBI" id="CHEBI:57540"/>
    </ligand>
</feature>
<accession>S3ZTU4</accession>
<dbReference type="AlphaFoldDB" id="S3ZTU4"/>
<feature type="site" description="Important for catalytic activity" evidence="4">
    <location>
        <position position="166"/>
    </location>
</feature>
<dbReference type="InterPro" id="IPR036291">
    <property type="entry name" value="NAD(P)-bd_dom_sf"/>
</dbReference>
<name>S3ZTU4_9ACTN</name>
<dbReference type="PATRIC" id="fig|1286094.4.peg.5056"/>
<dbReference type="Gene3D" id="3.40.50.720">
    <property type="entry name" value="NAD(P)-binding Rossmann-like Domain"/>
    <property type="match status" value="1"/>
</dbReference>
<evidence type="ECO:0000256" key="4">
    <source>
        <dbReference type="PIRSR" id="PIRSR000105-1"/>
    </source>
</evidence>
<feature type="binding site" evidence="5">
    <location>
        <position position="118"/>
    </location>
    <ligand>
        <name>NAD(+)</name>
        <dbReference type="ChEBI" id="CHEBI:57540"/>
    </ligand>
</feature>
<evidence type="ECO:0000259" key="7">
    <source>
        <dbReference type="Pfam" id="PF00725"/>
    </source>
</evidence>
<dbReference type="InterPro" id="IPR008927">
    <property type="entry name" value="6-PGluconate_DH-like_C_sf"/>
</dbReference>
<dbReference type="Pfam" id="PF02737">
    <property type="entry name" value="3HCDH_N"/>
    <property type="match status" value="1"/>
</dbReference>
<dbReference type="PIRSF" id="PIRSF000105">
    <property type="entry name" value="HCDH"/>
    <property type="match status" value="1"/>
</dbReference>
<organism evidence="9 10">
    <name type="scientific">Streptomyces aurantiacus JA 4570</name>
    <dbReference type="NCBI Taxonomy" id="1286094"/>
    <lineage>
        <taxon>Bacteria</taxon>
        <taxon>Bacillati</taxon>
        <taxon>Actinomycetota</taxon>
        <taxon>Actinomycetes</taxon>
        <taxon>Kitasatosporales</taxon>
        <taxon>Streptomycetaceae</taxon>
        <taxon>Streptomyces</taxon>
        <taxon>Streptomyces aurantiacus group</taxon>
    </lineage>
</organism>
<dbReference type="GO" id="GO:0070403">
    <property type="term" value="F:NAD+ binding"/>
    <property type="evidence" value="ECO:0007669"/>
    <property type="project" value="InterPro"/>
</dbReference>
<gene>
    <name evidence="9" type="ORF">STRAU_5117</name>
</gene>
<dbReference type="Proteomes" id="UP000014629">
    <property type="component" value="Unassembled WGS sequence"/>
</dbReference>
<reference evidence="9 10" key="1">
    <citation type="submission" date="2013-02" db="EMBL/GenBank/DDBJ databases">
        <title>Draft Genome Sequence of Streptomyces aurantiacus, Which Produces Setomimycin.</title>
        <authorList>
            <person name="Gruening B.A."/>
            <person name="Praeg A."/>
            <person name="Erxleben A."/>
            <person name="Guenther S."/>
            <person name="Mueller M."/>
        </authorList>
    </citation>
    <scope>NUCLEOTIDE SEQUENCE [LARGE SCALE GENOMIC DNA]</scope>
    <source>
        <strain evidence="9 10">JA 4570</strain>
    </source>
</reference>
<evidence type="ECO:0000256" key="1">
    <source>
        <dbReference type="ARBA" id="ARBA00005086"/>
    </source>
</evidence>
<feature type="binding site" evidence="5">
    <location>
        <position position="300"/>
    </location>
    <ligand>
        <name>NAD(+)</name>
        <dbReference type="ChEBI" id="CHEBI:57540"/>
    </ligand>
</feature>
<dbReference type="PANTHER" id="PTHR48075">
    <property type="entry name" value="3-HYDROXYACYL-COA DEHYDROGENASE FAMILY PROTEIN"/>
    <property type="match status" value="1"/>
</dbReference>
<evidence type="ECO:0000313" key="10">
    <source>
        <dbReference type="Proteomes" id="UP000014629"/>
    </source>
</evidence>
<protein>
    <submittedName>
        <fullName evidence="9">Putative 3-hydroxybutyryl-CoA dehydrogenase</fullName>
    </submittedName>
</protein>
<feature type="compositionally biased region" description="Basic and acidic residues" evidence="6">
    <location>
        <begin position="321"/>
        <end position="339"/>
    </location>
</feature>
<dbReference type="GO" id="GO:0016616">
    <property type="term" value="F:oxidoreductase activity, acting on the CH-OH group of donors, NAD or NADP as acceptor"/>
    <property type="evidence" value="ECO:0007669"/>
    <property type="project" value="InterPro"/>
</dbReference>